<dbReference type="AlphaFoldDB" id="A0A0V1HK75"/>
<gene>
    <name evidence="1" type="ORF">T11_8535</name>
</gene>
<sequence>MAVPVTPHLSRSNWSKVENQMNKNGHNCHRNNHNKNDQNLKYCKQPHHSCVANLQEDAFACVMQQNVNIEEISSSNP</sequence>
<dbReference type="EMBL" id="JYDP01000057">
    <property type="protein sequence ID" value="KRZ10644.1"/>
    <property type="molecule type" value="Genomic_DNA"/>
</dbReference>
<comment type="caution">
    <text evidence="1">The sequence shown here is derived from an EMBL/GenBank/DDBJ whole genome shotgun (WGS) entry which is preliminary data.</text>
</comment>
<reference evidence="1 2" key="1">
    <citation type="submission" date="2015-01" db="EMBL/GenBank/DDBJ databases">
        <title>Evolution of Trichinella species and genotypes.</title>
        <authorList>
            <person name="Korhonen P.K."/>
            <person name="Edoardo P."/>
            <person name="Giuseppe L.R."/>
            <person name="Gasser R.B."/>
        </authorList>
    </citation>
    <scope>NUCLEOTIDE SEQUENCE [LARGE SCALE GENOMIC DNA]</scope>
    <source>
        <strain evidence="1">ISS1029</strain>
    </source>
</reference>
<proteinExistence type="predicted"/>
<organism evidence="1 2">
    <name type="scientific">Trichinella zimbabwensis</name>
    <dbReference type="NCBI Taxonomy" id="268475"/>
    <lineage>
        <taxon>Eukaryota</taxon>
        <taxon>Metazoa</taxon>
        <taxon>Ecdysozoa</taxon>
        <taxon>Nematoda</taxon>
        <taxon>Enoplea</taxon>
        <taxon>Dorylaimia</taxon>
        <taxon>Trichinellida</taxon>
        <taxon>Trichinellidae</taxon>
        <taxon>Trichinella</taxon>
    </lineage>
</organism>
<accession>A0A0V1HK75</accession>
<dbReference type="Proteomes" id="UP000055024">
    <property type="component" value="Unassembled WGS sequence"/>
</dbReference>
<keyword evidence="2" id="KW-1185">Reference proteome</keyword>
<evidence type="ECO:0000313" key="2">
    <source>
        <dbReference type="Proteomes" id="UP000055024"/>
    </source>
</evidence>
<name>A0A0V1HK75_9BILA</name>
<evidence type="ECO:0000313" key="1">
    <source>
        <dbReference type="EMBL" id="KRZ10644.1"/>
    </source>
</evidence>
<protein>
    <submittedName>
        <fullName evidence="1">Uncharacterized protein</fullName>
    </submittedName>
</protein>